<feature type="region of interest" description="Disordered" evidence="2">
    <location>
        <begin position="663"/>
        <end position="689"/>
    </location>
</feature>
<evidence type="ECO:0000313" key="4">
    <source>
        <dbReference type="Proteomes" id="UP001151760"/>
    </source>
</evidence>
<feature type="region of interest" description="Disordered" evidence="2">
    <location>
        <begin position="610"/>
        <end position="630"/>
    </location>
</feature>
<comment type="caution">
    <text evidence="3">The sequence shown here is derived from an EMBL/GenBank/DDBJ whole genome shotgun (WGS) entry which is preliminary data.</text>
</comment>
<evidence type="ECO:0000313" key="3">
    <source>
        <dbReference type="EMBL" id="GJS99962.1"/>
    </source>
</evidence>
<evidence type="ECO:0000256" key="2">
    <source>
        <dbReference type="SAM" id="MobiDB-lite"/>
    </source>
</evidence>
<proteinExistence type="predicted"/>
<dbReference type="Proteomes" id="UP001151760">
    <property type="component" value="Unassembled WGS sequence"/>
</dbReference>
<keyword evidence="1" id="KW-0175">Coiled coil</keyword>
<dbReference type="CDD" id="cd09272">
    <property type="entry name" value="RNase_HI_RT_Ty1"/>
    <property type="match status" value="1"/>
</dbReference>
<feature type="region of interest" description="Disordered" evidence="2">
    <location>
        <begin position="511"/>
        <end position="555"/>
    </location>
</feature>
<sequence length="974" mass="109489">MPRNQLALTRPRLSDLIAITHGTLLESADQKEIKKAEEEMQGTLDIKQNTIGGDLENRRNLNLCQMSTRDKSGLGYGNQIHEGVLSYEKEVLESVFDSRSSDVEDSPVNDRFANVEGMHAVPPPMTGNYMPPKSDLGIDDVETLESVTEPVLVKPKVVSQPKVWSDAPIIEEYESDSDDEYVIKPSKEQEKPSFAFVNTTTGSEMKMCRWRMYMSTGPMIGSLMYLTASRPDIMFVVCAGARFQVTPKASYLNAVKRIFRYLKHQPKLGLWYPKDSPFKLEAYSDSDYEEASLDRKSTTGGCQFLGRRTKHIEIRFHFIRDCYEKRLIEVVKIHTDNNVADLLTRGFDVTRFNFLVVSIGMKNMDLKMDGRCADNLSLIWLYALTHNPPIYDSLVKQFLQTATVRTLADGTQQLIASINNKDYTIIEAFVRSKLKLADATGISNLSDAEIYEGLGTLGSKSGRWDQFGIPIATALICLSNNRVYNFSKLIFDGMGPTPTIVADEATTTGVGVDTEGATTTTSSLDAGLDSGNIHESPLRSHETTPQEGHTSRSVEDRLKLQELMVLVPKLKSKIDSLEKELKDTKQTFRNAILTLVDRVKLLKDFVTPTKSKVSASGEAQEEDISPTTLEATKTLTRVGSLKAKSIDKGRRYKRRKISKGKDINTGLDDEADINAGNEDINTGNEDINTGFEEVNTGSIGVSTGSGPVSTSSTKVSIPSLIRSQREGKAPMITGETQATKRTKEQIQQEEASLAKAIRLQTLEEEETAKQHVIRAKLEANAKLTKSVLGKDLPEEDFAKRMVDLVNQRKKYFAKERAKAKRSKPMTQSQLRTYMTNYLKNQGTWKLTQLKKLSFDEIKEEFDKLVKQIDTFVPMGFEATKAKLKRYGEELQTRIPKKQKIDDKDVQPTEEKVTEVKEEEPVKRIGKRKKLKARKRVNVDKTMLDKKLQGDKKNEACYKLLKLIEKQARIKWSGL</sequence>
<name>A0ABQ5ACD1_9ASTR</name>
<accession>A0ABQ5ACD1</accession>
<organism evidence="3 4">
    <name type="scientific">Tanacetum coccineum</name>
    <dbReference type="NCBI Taxonomy" id="301880"/>
    <lineage>
        <taxon>Eukaryota</taxon>
        <taxon>Viridiplantae</taxon>
        <taxon>Streptophyta</taxon>
        <taxon>Embryophyta</taxon>
        <taxon>Tracheophyta</taxon>
        <taxon>Spermatophyta</taxon>
        <taxon>Magnoliopsida</taxon>
        <taxon>eudicotyledons</taxon>
        <taxon>Gunneridae</taxon>
        <taxon>Pentapetalae</taxon>
        <taxon>asterids</taxon>
        <taxon>campanulids</taxon>
        <taxon>Asterales</taxon>
        <taxon>Asteraceae</taxon>
        <taxon>Asteroideae</taxon>
        <taxon>Anthemideae</taxon>
        <taxon>Anthemidinae</taxon>
        <taxon>Tanacetum</taxon>
    </lineage>
</organism>
<protein>
    <submittedName>
        <fullName evidence="3">Uncharacterized protein</fullName>
    </submittedName>
</protein>
<dbReference type="PANTHER" id="PTHR11439:SF495">
    <property type="entry name" value="REVERSE TRANSCRIPTASE, RNA-DEPENDENT DNA POLYMERASE-RELATED"/>
    <property type="match status" value="1"/>
</dbReference>
<dbReference type="PANTHER" id="PTHR11439">
    <property type="entry name" value="GAG-POL-RELATED RETROTRANSPOSON"/>
    <property type="match status" value="1"/>
</dbReference>
<gene>
    <name evidence="3" type="ORF">Tco_0821132</name>
</gene>
<evidence type="ECO:0000256" key="1">
    <source>
        <dbReference type="SAM" id="Coils"/>
    </source>
</evidence>
<dbReference type="EMBL" id="BQNB010012158">
    <property type="protein sequence ID" value="GJS99962.1"/>
    <property type="molecule type" value="Genomic_DNA"/>
</dbReference>
<reference evidence="3" key="1">
    <citation type="journal article" date="2022" name="Int. J. Mol. Sci.">
        <title>Draft Genome of Tanacetum Coccineum: Genomic Comparison of Closely Related Tanacetum-Family Plants.</title>
        <authorList>
            <person name="Yamashiro T."/>
            <person name="Shiraishi A."/>
            <person name="Nakayama K."/>
            <person name="Satake H."/>
        </authorList>
    </citation>
    <scope>NUCLEOTIDE SEQUENCE</scope>
</reference>
<reference evidence="3" key="2">
    <citation type="submission" date="2022-01" db="EMBL/GenBank/DDBJ databases">
        <authorList>
            <person name="Yamashiro T."/>
            <person name="Shiraishi A."/>
            <person name="Satake H."/>
            <person name="Nakayama K."/>
        </authorList>
    </citation>
    <scope>NUCLEOTIDE SEQUENCE</scope>
</reference>
<keyword evidence="4" id="KW-1185">Reference proteome</keyword>
<feature type="coiled-coil region" evidence="1">
    <location>
        <begin position="560"/>
        <end position="594"/>
    </location>
</feature>
<feature type="compositionally biased region" description="Basic and acidic residues" evidence="2">
    <location>
        <begin position="536"/>
        <end position="555"/>
    </location>
</feature>